<dbReference type="Proteomes" id="UP000031166">
    <property type="component" value="Unassembled WGS sequence"/>
</dbReference>
<organism evidence="2 3">
    <name type="scientific">Brevundimonas nasdae</name>
    <dbReference type="NCBI Taxonomy" id="172043"/>
    <lineage>
        <taxon>Bacteria</taxon>
        <taxon>Pseudomonadati</taxon>
        <taxon>Pseudomonadota</taxon>
        <taxon>Alphaproteobacteria</taxon>
        <taxon>Caulobacterales</taxon>
        <taxon>Caulobacteraceae</taxon>
        <taxon>Brevundimonas</taxon>
    </lineage>
</organism>
<feature type="domain" description="SseB protein N-terminal" evidence="1">
    <location>
        <begin position="42"/>
        <end position="157"/>
    </location>
</feature>
<dbReference type="RefSeq" id="WP_039247324.1">
    <property type="nucleotide sequence ID" value="NZ_JWSY01000023.1"/>
</dbReference>
<dbReference type="STRING" id="172043.RM53_12725"/>
<reference evidence="2 3" key="1">
    <citation type="submission" date="2014-12" db="EMBL/GenBank/DDBJ databases">
        <title>Genome sequencing of Brevundimonas nasdae TPW30.</title>
        <authorList>
            <person name="Tan P.W."/>
            <person name="Chan K.-G."/>
        </authorList>
    </citation>
    <scope>NUCLEOTIDE SEQUENCE [LARGE SCALE GENOMIC DNA]</scope>
    <source>
        <strain evidence="2 3">TPW30</strain>
    </source>
</reference>
<name>A0A0B4C5U8_9CAUL</name>
<evidence type="ECO:0000313" key="3">
    <source>
        <dbReference type="Proteomes" id="UP000031166"/>
    </source>
</evidence>
<dbReference type="EMBL" id="JWSY01000023">
    <property type="protein sequence ID" value="KIC56409.1"/>
    <property type="molecule type" value="Genomic_DNA"/>
</dbReference>
<protein>
    <recommendedName>
        <fullName evidence="1">SseB protein N-terminal domain-containing protein</fullName>
    </recommendedName>
</protein>
<sequence length="266" mass="28229">MLASYGLSMKSRSALVFEERTIMLFAIQSQISRLVVSLQNPLEAALEAALADSSRSGGVETALLGAELYVCPTDGAPPEGVVFGRDVPFTLNGLILDGGRQATAAFTQPEFATSVFGEPASMGIRGRHLLEAFQSGWIVLNPGQQAGLILSPTDIAAILARAGDAQPTVENPDLEVLTPEQAPTALIANMKAVLDHPAIRSAWVSQTRDRRSGETGWRIEVYGDLDVSAVRERVQQGARGLNFGDESLNLLIGPASETVGAGYRIV</sequence>
<evidence type="ECO:0000259" key="1">
    <source>
        <dbReference type="Pfam" id="PF07179"/>
    </source>
</evidence>
<dbReference type="Pfam" id="PF07179">
    <property type="entry name" value="SseB"/>
    <property type="match status" value="1"/>
</dbReference>
<gene>
    <name evidence="2" type="ORF">RM53_12725</name>
</gene>
<proteinExistence type="predicted"/>
<accession>A0A0B4C5U8</accession>
<dbReference type="AlphaFoldDB" id="A0A0B4C5U8"/>
<evidence type="ECO:0000313" key="2">
    <source>
        <dbReference type="EMBL" id="KIC56409.1"/>
    </source>
</evidence>
<dbReference type="InterPro" id="IPR009839">
    <property type="entry name" value="SseB_N"/>
</dbReference>
<comment type="caution">
    <text evidence="2">The sequence shown here is derived from an EMBL/GenBank/DDBJ whole genome shotgun (WGS) entry which is preliminary data.</text>
</comment>